<dbReference type="Proteomes" id="UP000321805">
    <property type="component" value="Chromosome"/>
</dbReference>
<proteinExistence type="predicted"/>
<name>A0A5B8U3W9_9ACTN</name>
<dbReference type="EMBL" id="CP042430">
    <property type="protein sequence ID" value="QEC47766.1"/>
    <property type="molecule type" value="Genomic_DNA"/>
</dbReference>
<dbReference type="InterPro" id="IPR053146">
    <property type="entry name" value="QDO-like"/>
</dbReference>
<dbReference type="CDD" id="cd02215">
    <property type="entry name" value="cupin_QDO_N_C"/>
    <property type="match status" value="1"/>
</dbReference>
<dbReference type="PANTHER" id="PTHR36440">
    <property type="entry name" value="PUTATIVE (AFU_ORTHOLOGUE AFUA_8G07350)-RELATED"/>
    <property type="match status" value="1"/>
</dbReference>
<accession>A0A5B8U3W9</accession>
<dbReference type="SUPFAM" id="SSF51182">
    <property type="entry name" value="RmlC-like cupins"/>
    <property type="match status" value="1"/>
</dbReference>
<evidence type="ECO:0000313" key="2">
    <source>
        <dbReference type="EMBL" id="QEC47766.1"/>
    </source>
</evidence>
<dbReference type="AlphaFoldDB" id="A0A5B8U3W9"/>
<dbReference type="Gene3D" id="2.60.120.10">
    <property type="entry name" value="Jelly Rolls"/>
    <property type="match status" value="1"/>
</dbReference>
<dbReference type="InterPro" id="IPR014710">
    <property type="entry name" value="RmlC-like_jellyroll"/>
</dbReference>
<gene>
    <name evidence="2" type="ORF">FSW04_09405</name>
</gene>
<dbReference type="InterPro" id="IPR011051">
    <property type="entry name" value="RmlC_Cupin_sf"/>
</dbReference>
<dbReference type="OrthoDB" id="9791637at2"/>
<sequence length="175" mass="18097">MTSISAADTTTAPDGALAPIALGPGEGEHLWFFGGLTTIKADGSTTGGRMMLTEQTAPRGSGSPLHVHHNEDEWFYVLEGELTIWVAGQTVVAPAGSFVFGPRDVPHTFIVSSDEARFLLVTQEAGFEGVVRTLGIPAPVAEIPPAPTAPPDMAPILQAAADHGLEILGPPGIPA</sequence>
<evidence type="ECO:0000313" key="3">
    <source>
        <dbReference type="Proteomes" id="UP000321805"/>
    </source>
</evidence>
<protein>
    <submittedName>
        <fullName evidence="2">Cupin domain-containing protein</fullName>
    </submittedName>
</protein>
<keyword evidence="3" id="KW-1185">Reference proteome</keyword>
<dbReference type="KEGG" id="bsol:FSW04_09405"/>
<reference evidence="2 3" key="1">
    <citation type="journal article" date="2018" name="J. Microbiol.">
        <title>Baekduia soli gen. nov., sp. nov., a novel bacterium isolated from the soil of Baekdu Mountain and proposal of a novel family name, Baekduiaceae fam. nov.</title>
        <authorList>
            <person name="An D.S."/>
            <person name="Siddiqi M.Z."/>
            <person name="Kim K.H."/>
            <person name="Yu H.S."/>
            <person name="Im W.T."/>
        </authorList>
    </citation>
    <scope>NUCLEOTIDE SEQUENCE [LARGE SCALE GENOMIC DNA]</scope>
    <source>
        <strain evidence="2 3">BR7-21</strain>
    </source>
</reference>
<organism evidence="2 3">
    <name type="scientific">Baekduia soli</name>
    <dbReference type="NCBI Taxonomy" id="496014"/>
    <lineage>
        <taxon>Bacteria</taxon>
        <taxon>Bacillati</taxon>
        <taxon>Actinomycetota</taxon>
        <taxon>Thermoleophilia</taxon>
        <taxon>Solirubrobacterales</taxon>
        <taxon>Baekduiaceae</taxon>
        <taxon>Baekduia</taxon>
    </lineage>
</organism>
<feature type="domain" description="Cupin type-2" evidence="1">
    <location>
        <begin position="57"/>
        <end position="121"/>
    </location>
</feature>
<dbReference type="RefSeq" id="WP_146918596.1">
    <property type="nucleotide sequence ID" value="NZ_CP042430.1"/>
</dbReference>
<dbReference type="Pfam" id="PF07883">
    <property type="entry name" value="Cupin_2"/>
    <property type="match status" value="1"/>
</dbReference>
<dbReference type="InterPro" id="IPR013096">
    <property type="entry name" value="Cupin_2"/>
</dbReference>
<dbReference type="PANTHER" id="PTHR36440:SF1">
    <property type="entry name" value="PUTATIVE (AFU_ORTHOLOGUE AFUA_8G07350)-RELATED"/>
    <property type="match status" value="1"/>
</dbReference>
<evidence type="ECO:0000259" key="1">
    <source>
        <dbReference type="Pfam" id="PF07883"/>
    </source>
</evidence>